<feature type="non-terminal residue" evidence="8">
    <location>
        <position position="269"/>
    </location>
</feature>
<comment type="caution">
    <text evidence="8">The sequence shown here is derived from an EMBL/GenBank/DDBJ whole genome shotgun (WGS) entry which is preliminary data.</text>
</comment>
<gene>
    <name evidence="8" type="ORF">PHJA_001052100</name>
</gene>
<feature type="transmembrane region" description="Helical" evidence="7">
    <location>
        <begin position="167"/>
        <end position="186"/>
    </location>
</feature>
<keyword evidence="9" id="KW-1185">Reference proteome</keyword>
<dbReference type="Gene3D" id="1.20.1250.20">
    <property type="entry name" value="MFS general substrate transporter like domains"/>
    <property type="match status" value="1"/>
</dbReference>
<feature type="transmembrane region" description="Helical" evidence="7">
    <location>
        <begin position="94"/>
        <end position="110"/>
    </location>
</feature>
<evidence type="ECO:0000313" key="9">
    <source>
        <dbReference type="Proteomes" id="UP000653305"/>
    </source>
</evidence>
<feature type="transmembrane region" description="Helical" evidence="7">
    <location>
        <begin position="131"/>
        <end position="155"/>
    </location>
</feature>
<feature type="transmembrane region" description="Helical" evidence="7">
    <location>
        <begin position="69"/>
        <end position="88"/>
    </location>
</feature>
<organism evidence="8 9">
    <name type="scientific">Phtheirospermum japonicum</name>
    <dbReference type="NCBI Taxonomy" id="374723"/>
    <lineage>
        <taxon>Eukaryota</taxon>
        <taxon>Viridiplantae</taxon>
        <taxon>Streptophyta</taxon>
        <taxon>Embryophyta</taxon>
        <taxon>Tracheophyta</taxon>
        <taxon>Spermatophyta</taxon>
        <taxon>Magnoliopsida</taxon>
        <taxon>eudicotyledons</taxon>
        <taxon>Gunneridae</taxon>
        <taxon>Pentapetalae</taxon>
        <taxon>asterids</taxon>
        <taxon>lamiids</taxon>
        <taxon>Lamiales</taxon>
        <taxon>Orobanchaceae</taxon>
        <taxon>Orobanchaceae incertae sedis</taxon>
        <taxon>Phtheirospermum</taxon>
    </lineage>
</organism>
<evidence type="ECO:0000256" key="7">
    <source>
        <dbReference type="SAM" id="Phobius"/>
    </source>
</evidence>
<evidence type="ECO:0000313" key="8">
    <source>
        <dbReference type="EMBL" id="GFP89084.1"/>
    </source>
</evidence>
<comment type="similarity">
    <text evidence="6">Belongs to the major facilitator superfamily. Phosphate:H(+) symporter (TC 2.A.1.9) family.</text>
</comment>
<dbReference type="AlphaFoldDB" id="A0A830BXQ4"/>
<dbReference type="EMBL" id="BMAC01000178">
    <property type="protein sequence ID" value="GFP89084.1"/>
    <property type="molecule type" value="Genomic_DNA"/>
</dbReference>
<sequence>VATTVSTVAVIYVSLLLKETSHCDRADELLQEPILKTETEENRAVCCLESSKRKKDKNFITTIPSPKDIINLLTSSLTFSLLACIAFFNSVAEAGVQSFLLVILSLFLFSKSKRIHTHIVCNGHVRFAQMLFLPMLSPFIGEEILLIIGLFAGFLSMFLDSIAWSAWVPYVSASLGFIFSVVTPNLRSMVSKQTGPNEQGIAQGCILGIISFAYLVSPIIFSPLSALFMSEGASFHFPGFSIFCIGLAYLTGFILSIFIKIHINSRNRV</sequence>
<dbReference type="SUPFAM" id="SSF103473">
    <property type="entry name" value="MFS general substrate transporter"/>
    <property type="match status" value="1"/>
</dbReference>
<dbReference type="PANTHER" id="PTHR23504">
    <property type="entry name" value="MAJOR FACILITATOR SUPERFAMILY DOMAIN-CONTAINING PROTEIN 10"/>
    <property type="match status" value="1"/>
</dbReference>
<protein>
    <submittedName>
        <fullName evidence="8">Uncharacterized protein</fullName>
    </submittedName>
</protein>
<evidence type="ECO:0000256" key="5">
    <source>
        <dbReference type="ARBA" id="ARBA00023136"/>
    </source>
</evidence>
<feature type="transmembrane region" description="Helical" evidence="7">
    <location>
        <begin position="206"/>
        <end position="229"/>
    </location>
</feature>
<evidence type="ECO:0000256" key="4">
    <source>
        <dbReference type="ARBA" id="ARBA00022989"/>
    </source>
</evidence>
<evidence type="ECO:0000256" key="2">
    <source>
        <dbReference type="ARBA" id="ARBA00022448"/>
    </source>
</evidence>
<comment type="subcellular location">
    <subcellularLocation>
        <location evidence="1">Membrane</location>
        <topology evidence="1">Multi-pass membrane protein</topology>
    </subcellularLocation>
</comment>
<dbReference type="PANTHER" id="PTHR23504:SF95">
    <property type="entry name" value="MAJOR FACILITATOR SUPERFAMILY PROTEIN"/>
    <property type="match status" value="1"/>
</dbReference>
<dbReference type="Proteomes" id="UP000653305">
    <property type="component" value="Unassembled WGS sequence"/>
</dbReference>
<evidence type="ECO:0000256" key="6">
    <source>
        <dbReference type="ARBA" id="ARBA00044504"/>
    </source>
</evidence>
<keyword evidence="3 7" id="KW-0812">Transmembrane</keyword>
<accession>A0A830BXQ4</accession>
<name>A0A830BXQ4_9LAMI</name>
<feature type="transmembrane region" description="Helical" evidence="7">
    <location>
        <begin position="235"/>
        <end position="259"/>
    </location>
</feature>
<dbReference type="OrthoDB" id="1694622at2759"/>
<dbReference type="GO" id="GO:0016020">
    <property type="term" value="C:membrane"/>
    <property type="evidence" value="ECO:0007669"/>
    <property type="project" value="UniProtKB-SubCell"/>
</dbReference>
<keyword evidence="5 7" id="KW-0472">Membrane</keyword>
<keyword evidence="2" id="KW-0813">Transport</keyword>
<dbReference type="InterPro" id="IPR036259">
    <property type="entry name" value="MFS_trans_sf"/>
</dbReference>
<evidence type="ECO:0000256" key="1">
    <source>
        <dbReference type="ARBA" id="ARBA00004141"/>
    </source>
</evidence>
<reference evidence="8" key="1">
    <citation type="submission" date="2020-07" db="EMBL/GenBank/DDBJ databases">
        <title>Ethylene signaling mediates host invasion by parasitic plants.</title>
        <authorList>
            <person name="Yoshida S."/>
        </authorList>
    </citation>
    <scope>NUCLEOTIDE SEQUENCE</scope>
    <source>
        <strain evidence="8">Okayama</strain>
    </source>
</reference>
<proteinExistence type="inferred from homology"/>
<evidence type="ECO:0000256" key="3">
    <source>
        <dbReference type="ARBA" id="ARBA00022692"/>
    </source>
</evidence>
<keyword evidence="4 7" id="KW-1133">Transmembrane helix</keyword>